<dbReference type="GO" id="GO:0019441">
    <property type="term" value="P:L-tryptophan catabolic process to kynurenine"/>
    <property type="evidence" value="ECO:0007669"/>
    <property type="project" value="InterPro"/>
</dbReference>
<dbReference type="PANTHER" id="PTHR34861">
    <property type="match status" value="1"/>
</dbReference>
<organism evidence="1">
    <name type="scientific">uncultured organism</name>
    <dbReference type="NCBI Taxonomy" id="155900"/>
    <lineage>
        <taxon>unclassified sequences</taxon>
        <taxon>environmental samples</taxon>
    </lineage>
</organism>
<dbReference type="AlphaFoldDB" id="A0A5B8R6N0"/>
<dbReference type="InterPro" id="IPR007325">
    <property type="entry name" value="KFase/CYL"/>
</dbReference>
<keyword evidence="1" id="KW-0378">Hydrolase</keyword>
<gene>
    <name evidence="1" type="primary">kynB_1</name>
    <name evidence="1" type="ORF">KBTEX_00404</name>
</gene>
<dbReference type="EMBL" id="MN079079">
    <property type="protein sequence ID" value="QEA04101.1"/>
    <property type="molecule type" value="Genomic_DNA"/>
</dbReference>
<accession>A0A5B8R6N0</accession>
<dbReference type="Gene3D" id="3.50.30.50">
    <property type="entry name" value="Putative cyclase"/>
    <property type="match status" value="1"/>
</dbReference>
<name>A0A5B8R6N0_9ZZZZ</name>
<protein>
    <submittedName>
        <fullName evidence="1">Kynurenine formamidase</fullName>
        <ecNumber evidence="1">3.5.1.9</ecNumber>
    </submittedName>
</protein>
<dbReference type="GO" id="GO:0004061">
    <property type="term" value="F:arylformamidase activity"/>
    <property type="evidence" value="ECO:0007669"/>
    <property type="project" value="UniProtKB-EC"/>
</dbReference>
<dbReference type="PANTHER" id="PTHR34861:SF10">
    <property type="entry name" value="CYCLASE"/>
    <property type="match status" value="1"/>
</dbReference>
<reference evidence="1" key="1">
    <citation type="submission" date="2019-06" db="EMBL/GenBank/DDBJ databases">
        <authorList>
            <person name="Murdoch R.W."/>
            <person name="Fathepure B."/>
        </authorList>
    </citation>
    <scope>NUCLEOTIDE SEQUENCE</scope>
</reference>
<dbReference type="SUPFAM" id="SSF102198">
    <property type="entry name" value="Putative cyclase"/>
    <property type="match status" value="1"/>
</dbReference>
<sequence>MNTDSHPEPAKLLGDLRAPSLGRVFDLDPGRFPGMPMWAGHPPFQVVTYRTPKGLRIRQDQDWLAPEVNRENIGIVSEMLVATCHSGAHIDALAHITCGADDHWHGDSSAADALGDFGPTDHDASTLPPIVTRAVLADVAGHLGVHRLGRSHPVSLDEFEGAMARQGTAPPAQGDVVLVRTGQMSVWPDQQRMAETQGSGITRPIADMAADLGVTAVGVDTESCEVVPSIEPGNPHPVHQRLLIEAGIYIMENIYLEELAAAGVYEFLFIALPPRIEGATGSMLRPIAIA</sequence>
<proteinExistence type="predicted"/>
<dbReference type="Pfam" id="PF04199">
    <property type="entry name" value="Cyclase"/>
    <property type="match status" value="1"/>
</dbReference>
<dbReference type="EC" id="3.5.1.9" evidence="1"/>
<dbReference type="InterPro" id="IPR037175">
    <property type="entry name" value="KFase_sf"/>
</dbReference>
<evidence type="ECO:0000313" key="1">
    <source>
        <dbReference type="EMBL" id="QEA04101.1"/>
    </source>
</evidence>